<geneLocation type="mitochondrion" evidence="17"/>
<evidence type="ECO:0000256" key="14">
    <source>
        <dbReference type="ARBA" id="ARBA00031019"/>
    </source>
</evidence>
<comment type="subcellular location">
    <subcellularLocation>
        <location evidence="1">Mitochondrion membrane</location>
        <topology evidence="1">Multi-pass membrane protein</topology>
    </subcellularLocation>
</comment>
<keyword evidence="8" id="KW-1278">Translocase</keyword>
<keyword evidence="13 16" id="KW-0472">Membrane</keyword>
<evidence type="ECO:0000256" key="13">
    <source>
        <dbReference type="ARBA" id="ARBA00023136"/>
    </source>
</evidence>
<dbReference type="AlphaFoldDB" id="A0A346RJ91"/>
<proteinExistence type="inferred from homology"/>
<feature type="transmembrane region" description="Helical" evidence="16">
    <location>
        <begin position="135"/>
        <end position="154"/>
    </location>
</feature>
<evidence type="ECO:0000256" key="11">
    <source>
        <dbReference type="ARBA" id="ARBA00023027"/>
    </source>
</evidence>
<dbReference type="GO" id="GO:0008137">
    <property type="term" value="F:NADH dehydrogenase (ubiquinone) activity"/>
    <property type="evidence" value="ECO:0007669"/>
    <property type="project" value="UniProtKB-EC"/>
</dbReference>
<dbReference type="EC" id="7.1.1.2" evidence="3"/>
<evidence type="ECO:0000256" key="15">
    <source>
        <dbReference type="ARBA" id="ARBA00049551"/>
    </source>
</evidence>
<sequence length="164" mass="19195">MYFILMLNLILSFLFILMNHPLSLGGTLLMQTISISLLTGYILHSFWFSYILFLIMIGGLLIMFIYMTSIASNEKFKIPKTLTIFLIALSILLFSIMLMKSDFSHFIHLKYFNFFEYLNLESSLNKFFNLPNMKFLIFLMIYLLITLIAVVKITDKNTGPLRQK</sequence>
<organism evidence="17">
    <name type="scientific">Curculionoidea sp. 30 KM-2017</name>
    <dbReference type="NCBI Taxonomy" id="2219415"/>
    <lineage>
        <taxon>Eukaryota</taxon>
        <taxon>Metazoa</taxon>
        <taxon>Ecdysozoa</taxon>
        <taxon>Arthropoda</taxon>
        <taxon>Hexapoda</taxon>
        <taxon>Insecta</taxon>
        <taxon>Pterygota</taxon>
        <taxon>Neoptera</taxon>
        <taxon>Endopterygota</taxon>
        <taxon>Coleoptera</taxon>
        <taxon>Polyphaga</taxon>
        <taxon>Cucujiformia</taxon>
    </lineage>
</organism>
<evidence type="ECO:0000256" key="4">
    <source>
        <dbReference type="ARBA" id="ARBA00021095"/>
    </source>
</evidence>
<feature type="transmembrane region" description="Helical" evidence="16">
    <location>
        <begin position="78"/>
        <end position="99"/>
    </location>
</feature>
<evidence type="ECO:0000256" key="2">
    <source>
        <dbReference type="ARBA" id="ARBA00005698"/>
    </source>
</evidence>
<keyword evidence="7 16" id="KW-0812">Transmembrane</keyword>
<keyword evidence="11" id="KW-0520">NAD</keyword>
<evidence type="ECO:0000256" key="12">
    <source>
        <dbReference type="ARBA" id="ARBA00023128"/>
    </source>
</evidence>
<evidence type="ECO:0000256" key="5">
    <source>
        <dbReference type="ARBA" id="ARBA00022448"/>
    </source>
</evidence>
<evidence type="ECO:0000256" key="3">
    <source>
        <dbReference type="ARBA" id="ARBA00012944"/>
    </source>
</evidence>
<name>A0A346RJ91_9CUCU</name>
<keyword evidence="10 16" id="KW-1133">Transmembrane helix</keyword>
<reference evidence="17" key="1">
    <citation type="journal article" date="2018" name="J. ISSAAS">
        <title>The contribution of mitochondrial metagenomics to large-scale data mining and phylogenetic analysis of Coleoptera.</title>
        <authorList>
            <person name="Miller K."/>
            <person name="Linard B."/>
            <person name="Motyka M."/>
            <person name="Bocek M."/>
            <person name="Vogler A.P."/>
        </authorList>
    </citation>
    <scope>NUCLEOTIDE SEQUENCE</scope>
</reference>
<dbReference type="InterPro" id="IPR050269">
    <property type="entry name" value="ComplexI_Subunit6"/>
</dbReference>
<dbReference type="EMBL" id="MG193474">
    <property type="protein sequence ID" value="AXS66138.1"/>
    <property type="molecule type" value="Genomic_DNA"/>
</dbReference>
<keyword evidence="9" id="KW-0249">Electron transport</keyword>
<keyword evidence="12 17" id="KW-0496">Mitochondrion</keyword>
<evidence type="ECO:0000256" key="9">
    <source>
        <dbReference type="ARBA" id="ARBA00022982"/>
    </source>
</evidence>
<feature type="transmembrane region" description="Helical" evidence="16">
    <location>
        <begin position="41"/>
        <end position="66"/>
    </location>
</feature>
<keyword evidence="5" id="KW-0813">Transport</keyword>
<evidence type="ECO:0000256" key="1">
    <source>
        <dbReference type="ARBA" id="ARBA00004225"/>
    </source>
</evidence>
<evidence type="ECO:0000256" key="10">
    <source>
        <dbReference type="ARBA" id="ARBA00022989"/>
    </source>
</evidence>
<evidence type="ECO:0000256" key="6">
    <source>
        <dbReference type="ARBA" id="ARBA00022660"/>
    </source>
</evidence>
<keyword evidence="6" id="KW-0679">Respiratory chain</keyword>
<comment type="similarity">
    <text evidence="2">Belongs to the complex I subunit 6 family.</text>
</comment>
<evidence type="ECO:0000256" key="16">
    <source>
        <dbReference type="SAM" id="Phobius"/>
    </source>
</evidence>
<dbReference type="GO" id="GO:0031966">
    <property type="term" value="C:mitochondrial membrane"/>
    <property type="evidence" value="ECO:0007669"/>
    <property type="project" value="UniProtKB-SubCell"/>
</dbReference>
<protein>
    <recommendedName>
        <fullName evidence="4">NADH-ubiquinone oxidoreductase chain 6</fullName>
        <ecNumber evidence="3">7.1.1.2</ecNumber>
    </recommendedName>
    <alternativeName>
        <fullName evidence="14">NADH dehydrogenase subunit 6</fullName>
    </alternativeName>
</protein>
<evidence type="ECO:0000313" key="17">
    <source>
        <dbReference type="EMBL" id="AXS66138.1"/>
    </source>
</evidence>
<gene>
    <name evidence="17" type="primary">nad6</name>
</gene>
<evidence type="ECO:0000256" key="7">
    <source>
        <dbReference type="ARBA" id="ARBA00022692"/>
    </source>
</evidence>
<accession>A0A346RJ91</accession>
<dbReference type="PANTHER" id="PTHR11435">
    <property type="entry name" value="NADH UBIQUINONE OXIDOREDUCTASE SUBUNIT ND6"/>
    <property type="match status" value="1"/>
</dbReference>
<dbReference type="PANTHER" id="PTHR11435:SF1">
    <property type="entry name" value="NADH-UBIQUINONE OXIDOREDUCTASE CHAIN 6"/>
    <property type="match status" value="1"/>
</dbReference>
<comment type="catalytic activity">
    <reaction evidence="15">
        <text>a ubiquinone + NADH + 5 H(+)(in) = a ubiquinol + NAD(+) + 4 H(+)(out)</text>
        <dbReference type="Rhea" id="RHEA:29091"/>
        <dbReference type="Rhea" id="RHEA-COMP:9565"/>
        <dbReference type="Rhea" id="RHEA-COMP:9566"/>
        <dbReference type="ChEBI" id="CHEBI:15378"/>
        <dbReference type="ChEBI" id="CHEBI:16389"/>
        <dbReference type="ChEBI" id="CHEBI:17976"/>
        <dbReference type="ChEBI" id="CHEBI:57540"/>
        <dbReference type="ChEBI" id="CHEBI:57945"/>
        <dbReference type="EC" id="7.1.1.2"/>
    </reaction>
</comment>
<evidence type="ECO:0000256" key="8">
    <source>
        <dbReference type="ARBA" id="ARBA00022967"/>
    </source>
</evidence>